<dbReference type="Proteomes" id="UP000030652">
    <property type="component" value="Unassembled WGS sequence"/>
</dbReference>
<organism evidence="1 2">
    <name type="scientific">Candidatus Scalindua brodae</name>
    <dbReference type="NCBI Taxonomy" id="237368"/>
    <lineage>
        <taxon>Bacteria</taxon>
        <taxon>Pseudomonadati</taxon>
        <taxon>Planctomycetota</taxon>
        <taxon>Candidatus Brocadiia</taxon>
        <taxon>Candidatus Brocadiales</taxon>
        <taxon>Candidatus Scalinduaceae</taxon>
        <taxon>Candidatus Scalindua</taxon>
    </lineage>
</organism>
<evidence type="ECO:0000313" key="2">
    <source>
        <dbReference type="Proteomes" id="UP000030652"/>
    </source>
</evidence>
<dbReference type="AlphaFoldDB" id="A0A0B0ENC0"/>
<dbReference type="EMBL" id="JRYO01000056">
    <property type="protein sequence ID" value="KHE93501.1"/>
    <property type="molecule type" value="Genomic_DNA"/>
</dbReference>
<comment type="caution">
    <text evidence="1">The sequence shown here is derived from an EMBL/GenBank/DDBJ whole genome shotgun (WGS) entry which is preliminary data.</text>
</comment>
<gene>
    <name evidence="1" type="ORF">SCABRO_00796</name>
</gene>
<evidence type="ECO:0008006" key="3">
    <source>
        <dbReference type="Google" id="ProtNLM"/>
    </source>
</evidence>
<dbReference type="InterPro" id="IPR029060">
    <property type="entry name" value="PIN-like_dom_sf"/>
</dbReference>
<name>A0A0B0ENC0_9BACT</name>
<dbReference type="eggNOG" id="COG1487">
    <property type="taxonomic scope" value="Bacteria"/>
</dbReference>
<dbReference type="SUPFAM" id="SSF88723">
    <property type="entry name" value="PIN domain-like"/>
    <property type="match status" value="1"/>
</dbReference>
<sequence>MTMNSKYINNNAYNKSYGRDDGDVVCRPFIIGELACGPLQYRSGMLSLLKTLPMAIQAEHEEVLPFVENNKLMGKGLGYIDIHLLASAVLAETPIWTLDKKLNEVSIKLGLGATKT</sequence>
<accession>A0A0B0ENC0</accession>
<evidence type="ECO:0000313" key="1">
    <source>
        <dbReference type="EMBL" id="KHE93501.1"/>
    </source>
</evidence>
<protein>
    <recommendedName>
        <fullName evidence="3">PIN domain protein</fullName>
    </recommendedName>
</protein>
<proteinExistence type="predicted"/>
<reference evidence="1 2" key="1">
    <citation type="submission" date="2014-10" db="EMBL/GenBank/DDBJ databases">
        <title>Draft genome of anammox bacterium scalindua brodae, obtained using differential coverage binning of sequence data from two enrichment reactors.</title>
        <authorList>
            <person name="Speth D.R."/>
            <person name="Russ L."/>
            <person name="Kartal B."/>
            <person name="Op den Camp H.J."/>
            <person name="Dutilh B.E."/>
            <person name="Jetten M.S."/>
        </authorList>
    </citation>
    <scope>NUCLEOTIDE SEQUENCE [LARGE SCALE GENOMIC DNA]</scope>
    <source>
        <strain evidence="1">RU1</strain>
    </source>
</reference>